<name>A0ABS7PPC8_9SPHN</name>
<reference evidence="1 2" key="1">
    <citation type="submission" date="2021-08" db="EMBL/GenBank/DDBJ databases">
        <authorList>
            <person name="Tuo L."/>
        </authorList>
    </citation>
    <scope>NUCLEOTIDE SEQUENCE [LARGE SCALE GENOMIC DNA]</scope>
    <source>
        <strain evidence="1 2">JCM 31229</strain>
    </source>
</reference>
<comment type="caution">
    <text evidence="1">The sequence shown here is derived from an EMBL/GenBank/DDBJ whole genome shotgun (WGS) entry which is preliminary data.</text>
</comment>
<dbReference type="RefSeq" id="WP_222990191.1">
    <property type="nucleotide sequence ID" value="NZ_JAINVV010000004.1"/>
</dbReference>
<gene>
    <name evidence="1" type="ORF">K7G82_12790</name>
</gene>
<evidence type="ECO:0000313" key="2">
    <source>
        <dbReference type="Proteomes" id="UP000706039"/>
    </source>
</evidence>
<proteinExistence type="predicted"/>
<dbReference type="EMBL" id="JAINVV010000004">
    <property type="protein sequence ID" value="MBY8823175.1"/>
    <property type="molecule type" value="Genomic_DNA"/>
</dbReference>
<organism evidence="1 2">
    <name type="scientific">Sphingomonas colocasiae</name>
    <dbReference type="NCBI Taxonomy" id="1848973"/>
    <lineage>
        <taxon>Bacteria</taxon>
        <taxon>Pseudomonadati</taxon>
        <taxon>Pseudomonadota</taxon>
        <taxon>Alphaproteobacteria</taxon>
        <taxon>Sphingomonadales</taxon>
        <taxon>Sphingomonadaceae</taxon>
        <taxon>Sphingomonas</taxon>
    </lineage>
</organism>
<dbReference type="Proteomes" id="UP000706039">
    <property type="component" value="Unassembled WGS sequence"/>
</dbReference>
<accession>A0ABS7PPC8</accession>
<keyword evidence="2" id="KW-1185">Reference proteome</keyword>
<evidence type="ECO:0000313" key="1">
    <source>
        <dbReference type="EMBL" id="MBY8823175.1"/>
    </source>
</evidence>
<sequence>MIWLDLQVDVSQRSAIACQVEIRSNQRRSQKSGDDAAFAIESFADLGSDAIGLRASFRELFRQGPNQVAVALQSYDLVLDDLGV</sequence>
<protein>
    <submittedName>
        <fullName evidence="1">Uncharacterized protein</fullName>
    </submittedName>
</protein>